<dbReference type="STRING" id="1120977.GCA_000619845_01386"/>
<reference evidence="3 4" key="1">
    <citation type="submission" date="2019-03" db="EMBL/GenBank/DDBJ databases">
        <title>Alkanindiges illinoisensis: a potential pathogenic isolated from ascites of a gastric cancer patient with abdominal metastasis.</title>
        <authorList>
            <person name="Hu X."/>
            <person name="Yang B."/>
            <person name="Yan X."/>
            <person name="Lin L."/>
            <person name="Zhao H."/>
            <person name="Zhou F."/>
            <person name="Su B."/>
            <person name="Chen J."/>
            <person name="Rui Y."/>
            <person name="Wang Q."/>
            <person name="Zheng L."/>
        </authorList>
    </citation>
    <scope>NUCLEOTIDE SEQUENCE [LARGE SCALE GENOMIC DNA]</scope>
    <source>
        <strain evidence="3 4">NFYY 23406</strain>
    </source>
</reference>
<name>A0A4Y7XF96_9GAMM</name>
<evidence type="ECO:0000256" key="2">
    <source>
        <dbReference type="HAMAP-Rule" id="MF_00460"/>
    </source>
</evidence>
<organism evidence="3 4">
    <name type="scientific">Alkanindiges illinoisensis</name>
    <dbReference type="NCBI Taxonomy" id="197183"/>
    <lineage>
        <taxon>Bacteria</taxon>
        <taxon>Pseudomonadati</taxon>
        <taxon>Pseudomonadota</taxon>
        <taxon>Gammaproteobacteria</taxon>
        <taxon>Moraxellales</taxon>
        <taxon>Moraxellaceae</taxon>
        <taxon>Alkanindiges</taxon>
    </lineage>
</organism>
<dbReference type="InterPro" id="IPR005346">
    <property type="entry name" value="RnfH"/>
</dbReference>
<evidence type="ECO:0000313" key="4">
    <source>
        <dbReference type="Proteomes" id="UP000297834"/>
    </source>
</evidence>
<proteinExistence type="inferred from homology"/>
<comment type="similarity">
    <text evidence="1 2">Belongs to the UPF0125 (RnfH) family.</text>
</comment>
<comment type="caution">
    <text evidence="3">The sequence shown here is derived from an EMBL/GenBank/DDBJ whole genome shotgun (WGS) entry which is preliminary data.</text>
</comment>
<dbReference type="AlphaFoldDB" id="A0A4Y7XF96"/>
<dbReference type="Pfam" id="PF03658">
    <property type="entry name" value="Ub-RnfH"/>
    <property type="match status" value="1"/>
</dbReference>
<dbReference type="RefSeq" id="WP_134243319.1">
    <property type="nucleotide sequence ID" value="NZ_SNTY01000008.1"/>
</dbReference>
<evidence type="ECO:0000256" key="1">
    <source>
        <dbReference type="ARBA" id="ARBA00010645"/>
    </source>
</evidence>
<dbReference type="InterPro" id="IPR016155">
    <property type="entry name" value="Mopterin_synth/thiamin_S_b"/>
</dbReference>
<gene>
    <name evidence="3" type="ORF">E2B99_01960</name>
</gene>
<keyword evidence="4" id="KW-1185">Reference proteome</keyword>
<dbReference type="PANTHER" id="PTHR37483:SF1">
    <property type="entry name" value="UPF0125 PROTEIN RATB"/>
    <property type="match status" value="1"/>
</dbReference>
<dbReference type="OrthoDB" id="9796575at2"/>
<dbReference type="Gene3D" id="3.10.20.280">
    <property type="entry name" value="RnfH-like"/>
    <property type="match status" value="1"/>
</dbReference>
<dbReference type="HAMAP" id="MF_00460">
    <property type="entry name" value="UPF0125_RnfH"/>
    <property type="match status" value="1"/>
</dbReference>
<dbReference type="InterPro" id="IPR037021">
    <property type="entry name" value="RnfH_sf"/>
</dbReference>
<sequence>MAEQITQDKKIVQVAYVDATGQYLVSLDWQEALTAMQALEQSGLLAKLPAGQALAVGVFGIKIDQPEQYLLQAGDRLEVYRPLTRDPMAVRRKRAQAHPVGRLKRKL</sequence>
<protein>
    <recommendedName>
        <fullName evidence="2">UPF0125 protein E2B99_01960</fullName>
    </recommendedName>
</protein>
<dbReference type="PANTHER" id="PTHR37483">
    <property type="entry name" value="UPF0125 PROTEIN RATB"/>
    <property type="match status" value="1"/>
</dbReference>
<dbReference type="SUPFAM" id="SSF54285">
    <property type="entry name" value="MoaD/ThiS"/>
    <property type="match status" value="1"/>
</dbReference>
<dbReference type="EMBL" id="SNTY01000008">
    <property type="protein sequence ID" value="TEU30445.1"/>
    <property type="molecule type" value="Genomic_DNA"/>
</dbReference>
<accession>A0A4Y7XF96</accession>
<evidence type="ECO:0000313" key="3">
    <source>
        <dbReference type="EMBL" id="TEU30445.1"/>
    </source>
</evidence>
<dbReference type="Proteomes" id="UP000297834">
    <property type="component" value="Unassembled WGS sequence"/>
</dbReference>